<evidence type="ECO:0000256" key="1">
    <source>
        <dbReference type="SAM" id="Coils"/>
    </source>
</evidence>
<feature type="region of interest" description="Disordered" evidence="2">
    <location>
        <begin position="123"/>
        <end position="167"/>
    </location>
</feature>
<feature type="compositionally biased region" description="Low complexity" evidence="2">
    <location>
        <begin position="149"/>
        <end position="167"/>
    </location>
</feature>
<dbReference type="Pfam" id="PF04977">
    <property type="entry name" value="DivIC"/>
    <property type="match status" value="1"/>
</dbReference>
<dbReference type="KEGG" id="celz:E5225_13510"/>
<dbReference type="AlphaFoldDB" id="A0A4P7SJG8"/>
<gene>
    <name evidence="3" type="ORF">E5225_13510</name>
</gene>
<accession>A0A4P7SJG8</accession>
<protein>
    <submittedName>
        <fullName evidence="3">Septum formation initiator family protein</fullName>
    </submittedName>
</protein>
<reference evidence="3 4" key="1">
    <citation type="submission" date="2019-04" db="EMBL/GenBank/DDBJ databases">
        <title>Isolation and identification of Cellulomonas shaoxiangyii sp. Nov. isolated from feces of the Tibetan antelopes (Pantholops hodgsonii) in the Qinghai-Tibet plateau of China.</title>
        <authorList>
            <person name="Tian Z."/>
        </authorList>
    </citation>
    <scope>NUCLEOTIDE SEQUENCE [LARGE SCALE GENOMIC DNA]</scope>
    <source>
        <strain evidence="3 4">Z28</strain>
    </source>
</reference>
<dbReference type="EMBL" id="CP039291">
    <property type="protein sequence ID" value="QCB94419.1"/>
    <property type="molecule type" value="Genomic_DNA"/>
</dbReference>
<feature type="compositionally biased region" description="Low complexity" evidence="2">
    <location>
        <begin position="123"/>
        <end position="136"/>
    </location>
</feature>
<dbReference type="InterPro" id="IPR007060">
    <property type="entry name" value="FtsL/DivIC"/>
</dbReference>
<dbReference type="RefSeq" id="WP_136225464.1">
    <property type="nucleotide sequence ID" value="NZ_CP039291.1"/>
</dbReference>
<dbReference type="Proteomes" id="UP000296469">
    <property type="component" value="Chromosome"/>
</dbReference>
<sequence>MFTVRTMVFSLVVLIAFVLVYPTLSSFVQHRAEVEQLRAERDAAVAQNDDLEAELRRWDDPAYVVAQARERLSFVMPGETAFRVVDPETVPDVPVVEQGAVGEAAGSTRPWYSTVWDSVRLAGEAPADAEPAGVPPTGVEPTDGGPGAGAADPARDAAVLDPAAPTP</sequence>
<name>A0A4P7SJG8_9CELL</name>
<keyword evidence="4" id="KW-1185">Reference proteome</keyword>
<evidence type="ECO:0000256" key="2">
    <source>
        <dbReference type="SAM" id="MobiDB-lite"/>
    </source>
</evidence>
<feature type="coiled-coil region" evidence="1">
    <location>
        <begin position="27"/>
        <end position="54"/>
    </location>
</feature>
<proteinExistence type="predicted"/>
<evidence type="ECO:0000313" key="4">
    <source>
        <dbReference type="Proteomes" id="UP000296469"/>
    </source>
</evidence>
<organism evidence="3 4">
    <name type="scientific">Cellulomonas shaoxiangyii</name>
    <dbReference type="NCBI Taxonomy" id="2566013"/>
    <lineage>
        <taxon>Bacteria</taxon>
        <taxon>Bacillati</taxon>
        <taxon>Actinomycetota</taxon>
        <taxon>Actinomycetes</taxon>
        <taxon>Micrococcales</taxon>
        <taxon>Cellulomonadaceae</taxon>
        <taxon>Cellulomonas</taxon>
    </lineage>
</organism>
<keyword evidence="1" id="KW-0175">Coiled coil</keyword>
<evidence type="ECO:0000313" key="3">
    <source>
        <dbReference type="EMBL" id="QCB94419.1"/>
    </source>
</evidence>